<dbReference type="HOGENOM" id="CLU_008455_13_3_1"/>
<feature type="domain" description="Major facilitator superfamily (MFS) profile" evidence="6">
    <location>
        <begin position="64"/>
        <end position="559"/>
    </location>
</feature>
<evidence type="ECO:0000256" key="5">
    <source>
        <dbReference type="SAM" id="Phobius"/>
    </source>
</evidence>
<accession>C4R0K5</accession>
<feature type="transmembrane region" description="Helical" evidence="5">
    <location>
        <begin position="473"/>
        <end position="494"/>
    </location>
</feature>
<dbReference type="AlphaFoldDB" id="C4R0K5"/>
<name>C4R0K5_KOMPG</name>
<evidence type="ECO:0000256" key="1">
    <source>
        <dbReference type="ARBA" id="ARBA00004141"/>
    </source>
</evidence>
<dbReference type="InterPro" id="IPR036259">
    <property type="entry name" value="MFS_trans_sf"/>
</dbReference>
<dbReference type="GO" id="GO:0000324">
    <property type="term" value="C:fungal-type vacuole"/>
    <property type="evidence" value="ECO:0007669"/>
    <property type="project" value="TreeGrafter"/>
</dbReference>
<evidence type="ECO:0000256" key="4">
    <source>
        <dbReference type="ARBA" id="ARBA00023136"/>
    </source>
</evidence>
<organism evidence="7 8">
    <name type="scientific">Komagataella phaffii (strain GS115 / ATCC 20864)</name>
    <name type="common">Yeast</name>
    <name type="synonym">Pichia pastoris</name>
    <dbReference type="NCBI Taxonomy" id="644223"/>
    <lineage>
        <taxon>Eukaryota</taxon>
        <taxon>Fungi</taxon>
        <taxon>Dikarya</taxon>
        <taxon>Ascomycota</taxon>
        <taxon>Saccharomycotina</taxon>
        <taxon>Pichiomycetes</taxon>
        <taxon>Pichiales</taxon>
        <taxon>Pichiaceae</taxon>
        <taxon>Komagataella</taxon>
    </lineage>
</organism>
<evidence type="ECO:0000259" key="6">
    <source>
        <dbReference type="PROSITE" id="PS50850"/>
    </source>
</evidence>
<dbReference type="GO" id="GO:0022890">
    <property type="term" value="F:inorganic cation transmembrane transporter activity"/>
    <property type="evidence" value="ECO:0007669"/>
    <property type="project" value="EnsemblFungi"/>
</dbReference>
<dbReference type="OMA" id="WGMQNIA"/>
<dbReference type="KEGG" id="ppa:PAS_chr2-1_0408"/>
<dbReference type="SUPFAM" id="SSF103473">
    <property type="entry name" value="MFS general substrate transporter"/>
    <property type="match status" value="1"/>
</dbReference>
<sequence>MEKYQDKYHPKFVPGTYSIRAVKNSKLWGGNGDSKVWKMRNGMILLPQPSNSINDPLNWGFLRKSVHFIQLVILAGFTAAISNNASAVQTDIHDEFNISYDSMNTGAGVLFVAIALSCFLLGPICRVYGRKIVYLIGLVFAVLGCIWFTELRNQADAICSQIFIGISQGSTSAQVQHSFSDMFFNHQLGASITIYVLSYCIGTYLGPLITRYITTSQGWHWVGWYGAIIAGILLVVCILFLEDTSFDRSRYDALLDGETQKNFYETKLSRLNSRGQQKLQQIKELQNMLRNSLNATSTEEDNDSINLRPYNLYYPNGQGDEEEPKSYYQRMKLLRKTPKIGDFSKLSSLLVHSLKVFSFPSVWLSGAFFGFQLSALSFYLTTEDTNYAEPPFSYSDSEIARMNIPPLIGSIIGCLYAGSTLDYFVLWLSRKNDDKREAEFRLWFALLNAIISPAGLLMFGIGTARNLDWRVAYVGLGFIGFGFSVGSDLAFTYVMECYPEMILECMTGVATIANFLGCIFTFACSPWLDASGVENTYIALAVINIVLMLASLPFIKWGKHFRARTREGYLSFVENIEN</sequence>
<reference evidence="7 8" key="1">
    <citation type="journal article" date="2009" name="Nat. Biotechnol.">
        <title>Genome sequence of the recombinant protein production host Pichia pastoris.</title>
        <authorList>
            <person name="De Schutter K."/>
            <person name="Lin Y.C."/>
            <person name="Tiels P."/>
            <person name="Van Hecke A."/>
            <person name="Glinka S."/>
            <person name="Weber-Lehmann J."/>
            <person name="Rouze P."/>
            <person name="Van de Peer Y."/>
            <person name="Callewaert N."/>
        </authorList>
    </citation>
    <scope>NUCLEOTIDE SEQUENCE [LARGE SCALE GENOMIC DNA]</scope>
    <source>
        <strain evidence="8">GS115 / ATCC 20864</strain>
    </source>
</reference>
<feature type="transmembrane region" description="Helical" evidence="5">
    <location>
        <begin position="407"/>
        <end position="428"/>
    </location>
</feature>
<keyword evidence="4 5" id="KW-0472">Membrane</keyword>
<keyword evidence="3 5" id="KW-1133">Transmembrane helix</keyword>
<dbReference type="GO" id="GO:0015665">
    <property type="term" value="F:alcohol transmembrane transporter activity"/>
    <property type="evidence" value="ECO:0007669"/>
    <property type="project" value="EnsemblFungi"/>
</dbReference>
<feature type="transmembrane region" description="Helical" evidence="5">
    <location>
        <begin position="501"/>
        <end position="523"/>
    </location>
</feature>
<dbReference type="GO" id="GO:0015850">
    <property type="term" value="P:organic hydroxy compound transport"/>
    <property type="evidence" value="ECO:0007669"/>
    <property type="project" value="EnsemblFungi"/>
</dbReference>
<evidence type="ECO:0000256" key="2">
    <source>
        <dbReference type="ARBA" id="ARBA00022692"/>
    </source>
</evidence>
<dbReference type="GO" id="GO:0005886">
    <property type="term" value="C:plasma membrane"/>
    <property type="evidence" value="ECO:0007669"/>
    <property type="project" value="TreeGrafter"/>
</dbReference>
<dbReference type="EMBL" id="FN392320">
    <property type="protein sequence ID" value="CAY69029.1"/>
    <property type="molecule type" value="Genomic_DNA"/>
</dbReference>
<feature type="transmembrane region" description="Helical" evidence="5">
    <location>
        <begin position="66"/>
        <end position="85"/>
    </location>
</feature>
<dbReference type="Proteomes" id="UP000000314">
    <property type="component" value="Chromosome 2"/>
</dbReference>
<feature type="transmembrane region" description="Helical" evidence="5">
    <location>
        <begin position="105"/>
        <end position="125"/>
    </location>
</feature>
<dbReference type="PANTHER" id="PTHR23502">
    <property type="entry name" value="MAJOR FACILITATOR SUPERFAMILY"/>
    <property type="match status" value="1"/>
</dbReference>
<dbReference type="PROSITE" id="PS50850">
    <property type="entry name" value="MFS"/>
    <property type="match status" value="1"/>
</dbReference>
<dbReference type="GO" id="GO:0015203">
    <property type="term" value="F:polyamine transmembrane transporter activity"/>
    <property type="evidence" value="ECO:0007669"/>
    <property type="project" value="EnsemblFungi"/>
</dbReference>
<dbReference type="Gene3D" id="1.20.1250.20">
    <property type="entry name" value="MFS general substrate transporter like domains"/>
    <property type="match status" value="1"/>
</dbReference>
<evidence type="ECO:0000313" key="8">
    <source>
        <dbReference type="Proteomes" id="UP000000314"/>
    </source>
</evidence>
<protein>
    <submittedName>
        <fullName evidence="7">Transporter (DHA1 family) of multidrug resistance transporter</fullName>
    </submittedName>
</protein>
<feature type="transmembrane region" description="Helical" evidence="5">
    <location>
        <begin position="188"/>
        <end position="209"/>
    </location>
</feature>
<dbReference type="eggNOG" id="KOG0255">
    <property type="taxonomic scope" value="Eukaryota"/>
</dbReference>
<keyword evidence="8" id="KW-1185">Reference proteome</keyword>
<feature type="transmembrane region" description="Helical" evidence="5">
    <location>
        <begin position="535"/>
        <end position="555"/>
    </location>
</feature>
<feature type="transmembrane region" description="Helical" evidence="5">
    <location>
        <begin position="132"/>
        <end position="149"/>
    </location>
</feature>
<dbReference type="InterPro" id="IPR011701">
    <property type="entry name" value="MFS"/>
</dbReference>
<comment type="subcellular location">
    <subcellularLocation>
        <location evidence="1">Membrane</location>
        <topology evidence="1">Multi-pass membrane protein</topology>
    </subcellularLocation>
</comment>
<feature type="transmembrane region" description="Helical" evidence="5">
    <location>
        <begin position="440"/>
        <end position="461"/>
    </location>
</feature>
<keyword evidence="2 5" id="KW-0812">Transmembrane</keyword>
<gene>
    <name evidence="7" type="ordered locus">PAS_chr2-1_0408</name>
</gene>
<dbReference type="FunCoup" id="C4R0K5">
    <property type="interactions" value="20"/>
</dbReference>
<feature type="transmembrane region" description="Helical" evidence="5">
    <location>
        <begin position="221"/>
        <end position="241"/>
    </location>
</feature>
<dbReference type="OrthoDB" id="5215911at2759"/>
<proteinExistence type="predicted"/>
<dbReference type="GO" id="GO:0006812">
    <property type="term" value="P:monoatomic cation transport"/>
    <property type="evidence" value="ECO:0007669"/>
    <property type="project" value="EnsemblFungi"/>
</dbReference>
<dbReference type="InParanoid" id="C4R0K5"/>
<evidence type="ECO:0000313" key="7">
    <source>
        <dbReference type="EMBL" id="CAY69029.1"/>
    </source>
</evidence>
<dbReference type="PANTHER" id="PTHR23502:SF34">
    <property type="entry name" value="PROTEIN HOL1"/>
    <property type="match status" value="1"/>
</dbReference>
<dbReference type="Pfam" id="PF07690">
    <property type="entry name" value="MFS_1"/>
    <property type="match status" value="1"/>
</dbReference>
<dbReference type="GeneID" id="8198876"/>
<dbReference type="RefSeq" id="XP_002491309.1">
    <property type="nucleotide sequence ID" value="XM_002491264.1"/>
</dbReference>
<evidence type="ECO:0000256" key="3">
    <source>
        <dbReference type="ARBA" id="ARBA00022989"/>
    </source>
</evidence>
<dbReference type="InterPro" id="IPR020846">
    <property type="entry name" value="MFS_dom"/>
</dbReference>